<dbReference type="SUPFAM" id="SSF63825">
    <property type="entry name" value="YWTD domain"/>
    <property type="match status" value="2"/>
</dbReference>
<organism evidence="8 9">
    <name type="scientific">Bugula neritina</name>
    <name type="common">Brown bryozoan</name>
    <name type="synonym">Sertularia neritina</name>
    <dbReference type="NCBI Taxonomy" id="10212"/>
    <lineage>
        <taxon>Eukaryota</taxon>
        <taxon>Metazoa</taxon>
        <taxon>Spiralia</taxon>
        <taxon>Lophotrochozoa</taxon>
        <taxon>Bryozoa</taxon>
        <taxon>Gymnolaemata</taxon>
        <taxon>Cheilostomatida</taxon>
        <taxon>Flustrina</taxon>
        <taxon>Buguloidea</taxon>
        <taxon>Bugulidae</taxon>
        <taxon>Bugula</taxon>
    </lineage>
</organism>
<feature type="repeat" description="LDL-receptor class B" evidence="6">
    <location>
        <begin position="435"/>
        <end position="477"/>
    </location>
</feature>
<dbReference type="Gene3D" id="2.120.10.30">
    <property type="entry name" value="TolB, C-terminal domain"/>
    <property type="match status" value="2"/>
</dbReference>
<feature type="repeat" description="LDL-receptor class B" evidence="6">
    <location>
        <begin position="392"/>
        <end position="434"/>
    </location>
</feature>
<gene>
    <name evidence="8" type="ORF">EB796_010537</name>
</gene>
<dbReference type="InterPro" id="IPR050778">
    <property type="entry name" value="Cueball_EGF_LRP_Nidogen"/>
</dbReference>
<evidence type="ECO:0000256" key="7">
    <source>
        <dbReference type="SAM" id="Phobius"/>
    </source>
</evidence>
<evidence type="ECO:0000313" key="9">
    <source>
        <dbReference type="Proteomes" id="UP000593567"/>
    </source>
</evidence>
<dbReference type="InterPro" id="IPR000033">
    <property type="entry name" value="LDLR_classB_rpt"/>
</dbReference>
<dbReference type="Gene3D" id="2.10.25.10">
    <property type="entry name" value="Laminin"/>
    <property type="match status" value="1"/>
</dbReference>
<evidence type="ECO:0000256" key="1">
    <source>
        <dbReference type="ARBA" id="ARBA00022536"/>
    </source>
</evidence>
<evidence type="ECO:0000256" key="5">
    <source>
        <dbReference type="ARBA" id="ARBA00023180"/>
    </source>
</evidence>
<reference evidence="8" key="1">
    <citation type="submission" date="2020-06" db="EMBL/GenBank/DDBJ databases">
        <title>Draft genome of Bugula neritina, a colonial animal packing powerful symbionts and potential medicines.</title>
        <authorList>
            <person name="Rayko M."/>
        </authorList>
    </citation>
    <scope>NUCLEOTIDE SEQUENCE [LARGE SCALE GENOMIC DNA]</scope>
    <source>
        <strain evidence="8">Kwan_BN1</strain>
    </source>
</reference>
<evidence type="ECO:0000256" key="4">
    <source>
        <dbReference type="ARBA" id="ARBA00023157"/>
    </source>
</evidence>
<dbReference type="InterPro" id="IPR011042">
    <property type="entry name" value="6-blade_b-propeller_TolB-like"/>
</dbReference>
<dbReference type="PANTHER" id="PTHR46513">
    <property type="entry name" value="VITELLOGENIN RECEPTOR-LIKE PROTEIN-RELATED-RELATED"/>
    <property type="match status" value="1"/>
</dbReference>
<keyword evidence="7" id="KW-0472">Membrane</keyword>
<keyword evidence="4" id="KW-1015">Disulfide bond</keyword>
<dbReference type="SUPFAM" id="SSF57196">
    <property type="entry name" value="EGF/Laminin"/>
    <property type="match status" value="1"/>
</dbReference>
<keyword evidence="5" id="KW-0325">Glycoprotein</keyword>
<keyword evidence="2" id="KW-0732">Signal</keyword>
<keyword evidence="9" id="KW-1185">Reference proteome</keyword>
<dbReference type="SMART" id="SM00135">
    <property type="entry name" value="LY"/>
    <property type="match status" value="6"/>
</dbReference>
<evidence type="ECO:0000313" key="8">
    <source>
        <dbReference type="EMBL" id="KAF6031179.1"/>
    </source>
</evidence>
<feature type="transmembrane region" description="Helical" evidence="7">
    <location>
        <begin position="12"/>
        <end position="34"/>
    </location>
</feature>
<keyword evidence="3" id="KW-0677">Repeat</keyword>
<keyword evidence="7" id="KW-0812">Transmembrane</keyword>
<keyword evidence="7" id="KW-1133">Transmembrane helix</keyword>
<dbReference type="Pfam" id="PF00058">
    <property type="entry name" value="Ldl_recept_b"/>
    <property type="match status" value="6"/>
</dbReference>
<comment type="caution">
    <text evidence="8">The sequence shown here is derived from an EMBL/GenBank/DDBJ whole genome shotgun (WGS) entry which is preliminary data.</text>
</comment>
<dbReference type="AlphaFoldDB" id="A0A7J7JXQ7"/>
<dbReference type="EMBL" id="VXIV02001635">
    <property type="protein sequence ID" value="KAF6031179.1"/>
    <property type="molecule type" value="Genomic_DNA"/>
</dbReference>
<dbReference type="Pfam" id="PF14670">
    <property type="entry name" value="FXa_inhibition"/>
    <property type="match status" value="1"/>
</dbReference>
<dbReference type="Proteomes" id="UP000593567">
    <property type="component" value="Unassembled WGS sequence"/>
</dbReference>
<evidence type="ECO:0000256" key="2">
    <source>
        <dbReference type="ARBA" id="ARBA00022729"/>
    </source>
</evidence>
<sequence length="478" mass="53698">MKELGCPRMIYIFIYLLSYGYLALIFPSFCLGSPKLLFSNRKDIQLTDSSLVNSNSTVLLAGLSEAAAVDFLYEKDKKGKDRTTFCWTEHYEGIFCATSPNLDNPVKIVSNGVHTPDGLAIDWVTQKLYWVDADLQHIEVCELKDGSHRKVLYYDRVDQPRALALDPRTGYMYWTDWGEEAKIERAGMNGDLSTRTTVISEEISWPNGLTIDYLERKLYWVDASLSYIHTADIDGANRGVVINGSLAHPFAITVYKDRLYWTDWKNKSIFSCNKSDCNVITKVQGNLYAPMDIEVFTSERQEEIANPCAVNNGNCSHLCLLAPAGGLNCACPTGTVLNADNHTCADVDEMIFLSRRFDLRMISLDTPDFTDTIIAVGEVAHAIAIDFDPVERYVYWTDDEIRLIQKAKLDGTDQSTIVSVEVMNPDGVAIDWISRNIFWTDTGTNRIEVARLDGSSRRVIISDELDEPRAIVVDPVNG</sequence>
<feature type="repeat" description="LDL-receptor class B" evidence="6">
    <location>
        <begin position="216"/>
        <end position="258"/>
    </location>
</feature>
<dbReference type="PROSITE" id="PS51120">
    <property type="entry name" value="LDLRB"/>
    <property type="match status" value="5"/>
</dbReference>
<feature type="repeat" description="LDL-receptor class B" evidence="6">
    <location>
        <begin position="126"/>
        <end position="169"/>
    </location>
</feature>
<proteinExistence type="predicted"/>
<keyword evidence="1" id="KW-0245">EGF-like domain</keyword>
<name>A0A7J7JXQ7_BUGNE</name>
<evidence type="ECO:0000256" key="3">
    <source>
        <dbReference type="ARBA" id="ARBA00022737"/>
    </source>
</evidence>
<dbReference type="OrthoDB" id="72419at2759"/>
<feature type="repeat" description="LDL-receptor class B" evidence="6">
    <location>
        <begin position="170"/>
        <end position="215"/>
    </location>
</feature>
<accession>A0A7J7JXQ7</accession>
<protein>
    <submittedName>
        <fullName evidence="8">LRP6</fullName>
    </submittedName>
</protein>
<dbReference type="FunFam" id="2.120.10.30:FF:000241">
    <property type="entry name" value="Low-density lipoprotein receptor-related protein 6"/>
    <property type="match status" value="1"/>
</dbReference>
<evidence type="ECO:0000256" key="6">
    <source>
        <dbReference type="PROSITE-ProRule" id="PRU00461"/>
    </source>
</evidence>